<name>A0A9W7LAG8_9STRA</name>
<gene>
    <name evidence="1" type="ORF">TrCOL_g340</name>
</gene>
<protein>
    <submittedName>
        <fullName evidence="1">Uncharacterized protein</fullName>
    </submittedName>
</protein>
<dbReference type="Proteomes" id="UP001165065">
    <property type="component" value="Unassembled WGS sequence"/>
</dbReference>
<dbReference type="AlphaFoldDB" id="A0A9W7LAG8"/>
<evidence type="ECO:0000313" key="1">
    <source>
        <dbReference type="EMBL" id="GMI41881.1"/>
    </source>
</evidence>
<proteinExistence type="predicted"/>
<dbReference type="OrthoDB" id="10347534at2759"/>
<sequence length="92" mass="10117">MYIQVSSGSPSDSQNVVTCDIDTSKNMEQLSSMISKFSHRPETDFEFVNSADEPISLKKRPSELNLAEMDTLYVVSSDRSRASSGCSGKSED</sequence>
<organism evidence="1 2">
    <name type="scientific">Triparma columacea</name>
    <dbReference type="NCBI Taxonomy" id="722753"/>
    <lineage>
        <taxon>Eukaryota</taxon>
        <taxon>Sar</taxon>
        <taxon>Stramenopiles</taxon>
        <taxon>Ochrophyta</taxon>
        <taxon>Bolidophyceae</taxon>
        <taxon>Parmales</taxon>
        <taxon>Triparmaceae</taxon>
        <taxon>Triparma</taxon>
    </lineage>
</organism>
<comment type="caution">
    <text evidence="1">The sequence shown here is derived from an EMBL/GenBank/DDBJ whole genome shotgun (WGS) entry which is preliminary data.</text>
</comment>
<reference evidence="2" key="1">
    <citation type="journal article" date="2023" name="Commun. Biol.">
        <title>Genome analysis of Parmales, the sister group of diatoms, reveals the evolutionary specialization of diatoms from phago-mixotrophs to photoautotrophs.</title>
        <authorList>
            <person name="Ban H."/>
            <person name="Sato S."/>
            <person name="Yoshikawa S."/>
            <person name="Yamada K."/>
            <person name="Nakamura Y."/>
            <person name="Ichinomiya M."/>
            <person name="Sato N."/>
            <person name="Blanc-Mathieu R."/>
            <person name="Endo H."/>
            <person name="Kuwata A."/>
            <person name="Ogata H."/>
        </authorList>
    </citation>
    <scope>NUCLEOTIDE SEQUENCE [LARGE SCALE GENOMIC DNA]</scope>
</reference>
<evidence type="ECO:0000313" key="2">
    <source>
        <dbReference type="Proteomes" id="UP001165065"/>
    </source>
</evidence>
<dbReference type="EMBL" id="BRYA01000159">
    <property type="protein sequence ID" value="GMI41881.1"/>
    <property type="molecule type" value="Genomic_DNA"/>
</dbReference>
<accession>A0A9W7LAG8</accession>
<keyword evidence="2" id="KW-1185">Reference proteome</keyword>